<dbReference type="GO" id="GO:0016620">
    <property type="term" value="F:oxidoreductase activity, acting on the aldehyde or oxo group of donors, NAD or NADP as acceptor"/>
    <property type="evidence" value="ECO:0007669"/>
    <property type="project" value="InterPro"/>
</dbReference>
<dbReference type="InterPro" id="IPR016162">
    <property type="entry name" value="Ald_DH_N"/>
</dbReference>
<name>A0A6J7URK8_9ZZZZ</name>
<dbReference type="InterPro" id="IPR016161">
    <property type="entry name" value="Ald_DH/histidinol_DH"/>
</dbReference>
<dbReference type="AlphaFoldDB" id="A0A6J7URK8"/>
<proteinExistence type="predicted"/>
<gene>
    <name evidence="1" type="ORF">UFOPK4306_02442</name>
</gene>
<reference evidence="1" key="1">
    <citation type="submission" date="2020-05" db="EMBL/GenBank/DDBJ databases">
        <authorList>
            <person name="Chiriac C."/>
            <person name="Salcher M."/>
            <person name="Ghai R."/>
            <person name="Kavagutti S V."/>
        </authorList>
    </citation>
    <scope>NUCLEOTIDE SEQUENCE</scope>
</reference>
<organism evidence="1">
    <name type="scientific">freshwater metagenome</name>
    <dbReference type="NCBI Taxonomy" id="449393"/>
    <lineage>
        <taxon>unclassified sequences</taxon>
        <taxon>metagenomes</taxon>
        <taxon>ecological metagenomes</taxon>
    </lineage>
</organism>
<protein>
    <submittedName>
        <fullName evidence="1">Unannotated protein</fullName>
    </submittedName>
</protein>
<dbReference type="SUPFAM" id="SSF53720">
    <property type="entry name" value="ALDH-like"/>
    <property type="match status" value="1"/>
</dbReference>
<sequence>MLEPHAEPIAIEALGIEWEWEDTPEVSLCVVDTVADAVRLFNTYSPRLVASMISKDVTEQEQFWSTINSPFVGNGFTRWVDGQFALDKPELGLSNWENGRLFARSGVLGGDSAFTLRIRAVQDSPHIHR</sequence>
<dbReference type="Gene3D" id="3.40.309.10">
    <property type="entry name" value="Aldehyde Dehydrogenase, Chain A, domain 2"/>
    <property type="match status" value="1"/>
</dbReference>
<evidence type="ECO:0000313" key="1">
    <source>
        <dbReference type="EMBL" id="CAB5068583.1"/>
    </source>
</evidence>
<dbReference type="InterPro" id="IPR016163">
    <property type="entry name" value="Ald_DH_C"/>
</dbReference>
<accession>A0A6J7URK8</accession>
<dbReference type="Gene3D" id="3.40.605.10">
    <property type="entry name" value="Aldehyde Dehydrogenase, Chain A, domain 1"/>
    <property type="match status" value="1"/>
</dbReference>
<dbReference type="EMBL" id="CAFBQP010000148">
    <property type="protein sequence ID" value="CAB5068583.1"/>
    <property type="molecule type" value="Genomic_DNA"/>
</dbReference>